<dbReference type="PROSITE" id="PS51318">
    <property type="entry name" value="TAT"/>
    <property type="match status" value="1"/>
</dbReference>
<dbReference type="EMBL" id="FNMZ01000002">
    <property type="protein sequence ID" value="SDW77692.1"/>
    <property type="molecule type" value="Genomic_DNA"/>
</dbReference>
<evidence type="ECO:0000313" key="12">
    <source>
        <dbReference type="EMBL" id="SDW77692.1"/>
    </source>
</evidence>
<evidence type="ECO:0000313" key="13">
    <source>
        <dbReference type="Proteomes" id="UP000199118"/>
    </source>
</evidence>
<dbReference type="InterPro" id="IPR050626">
    <property type="entry name" value="Peptidase_M16"/>
</dbReference>
<evidence type="ECO:0000256" key="9">
    <source>
        <dbReference type="SAM" id="MobiDB-lite"/>
    </source>
</evidence>
<comment type="cofactor">
    <cofactor evidence="1">
        <name>Zn(2+)</name>
        <dbReference type="ChEBI" id="CHEBI:29105"/>
    </cofactor>
</comment>
<feature type="domain" description="Peptidase M16 N-terminal" evidence="10">
    <location>
        <begin position="76"/>
        <end position="219"/>
    </location>
</feature>
<dbReference type="InterPro" id="IPR006311">
    <property type="entry name" value="TAT_signal"/>
</dbReference>
<dbReference type="RefSeq" id="WP_092680585.1">
    <property type="nucleotide sequence ID" value="NZ_FNMZ01000002.1"/>
</dbReference>
<evidence type="ECO:0000259" key="10">
    <source>
        <dbReference type="Pfam" id="PF00675"/>
    </source>
</evidence>
<keyword evidence="13" id="KW-1185">Reference proteome</keyword>
<feature type="domain" description="Peptidase M16 C-terminal" evidence="11">
    <location>
        <begin position="228"/>
        <end position="409"/>
    </location>
</feature>
<dbReference type="OrthoDB" id="9811314at2"/>
<evidence type="ECO:0000256" key="1">
    <source>
        <dbReference type="ARBA" id="ARBA00001947"/>
    </source>
</evidence>
<accession>A0A1H2WAN8</accession>
<dbReference type="PROSITE" id="PS00143">
    <property type="entry name" value="INSULINASE"/>
    <property type="match status" value="1"/>
</dbReference>
<feature type="compositionally biased region" description="Pro residues" evidence="9">
    <location>
        <begin position="1"/>
        <end position="18"/>
    </location>
</feature>
<evidence type="ECO:0000256" key="4">
    <source>
        <dbReference type="ARBA" id="ARBA00022723"/>
    </source>
</evidence>
<evidence type="ECO:0000259" key="11">
    <source>
        <dbReference type="Pfam" id="PF05193"/>
    </source>
</evidence>
<evidence type="ECO:0000256" key="6">
    <source>
        <dbReference type="ARBA" id="ARBA00022833"/>
    </source>
</evidence>
<evidence type="ECO:0000256" key="2">
    <source>
        <dbReference type="ARBA" id="ARBA00007261"/>
    </source>
</evidence>
<keyword evidence="4" id="KW-0479">Metal-binding</keyword>
<dbReference type="GO" id="GO:0006508">
    <property type="term" value="P:proteolysis"/>
    <property type="evidence" value="ECO:0007669"/>
    <property type="project" value="UniProtKB-KW"/>
</dbReference>
<evidence type="ECO:0000256" key="7">
    <source>
        <dbReference type="ARBA" id="ARBA00023049"/>
    </source>
</evidence>
<dbReference type="InterPro" id="IPR011249">
    <property type="entry name" value="Metalloenz_LuxS/M16"/>
</dbReference>
<dbReference type="GO" id="GO:0046872">
    <property type="term" value="F:metal ion binding"/>
    <property type="evidence" value="ECO:0007669"/>
    <property type="project" value="UniProtKB-KW"/>
</dbReference>
<name>A0A1H2WAN8_9RHOB</name>
<reference evidence="12 13" key="1">
    <citation type="submission" date="2016-10" db="EMBL/GenBank/DDBJ databases">
        <authorList>
            <person name="de Groot N.N."/>
        </authorList>
    </citation>
    <scope>NUCLEOTIDE SEQUENCE [LARGE SCALE GENOMIC DNA]</scope>
    <source>
        <strain evidence="12 13">DSM 17890</strain>
    </source>
</reference>
<dbReference type="InterPro" id="IPR011765">
    <property type="entry name" value="Pept_M16_N"/>
</dbReference>
<dbReference type="PANTHER" id="PTHR43690">
    <property type="entry name" value="NARDILYSIN"/>
    <property type="match status" value="1"/>
</dbReference>
<dbReference type="AlphaFoldDB" id="A0A1H2WAN8"/>
<keyword evidence="5" id="KW-0378">Hydrolase</keyword>
<keyword evidence="3 12" id="KW-0645">Protease</keyword>
<dbReference type="SUPFAM" id="SSF63411">
    <property type="entry name" value="LuxS/MPP-like metallohydrolase"/>
    <property type="match status" value="2"/>
</dbReference>
<proteinExistence type="inferred from homology"/>
<sequence length="511" mass="55256">MPLPPRPAPLSPAAPPPASRAWRDAGGDGRGRRAGLAAAALIAWAGALAPILAPSAAEAEPVVSTFTLDNGLRGVVIEDHRAPVVTHMVWYRVGAADEPPGKSGIAHFLEHLMFKGTDEIPDAAFSKIIAANGGQDNAFTSRDYTGYFQRIAADRLDLVMKMEADRMRDLRITDAQVLPERDVILEERSQRTENNPSALFSEQRDAALFLNHPYGVPVIGWRHEMAALTREDALDFYRTYYAPNNAILVVAGDVTPEEVERLAAEHYGPLAPTEDLPERARPMEPPQTAPRRVVYEDARVRQPYVARVYLAPTRRDGQEDAAALSLLSDVLGDGINSRLMQALVVRDGLAIQAGAWYSDDRDYGQFGLWAAPRPGVSLEEVEAALDAEAAAFLAGPPPEADELARIKAGYRAALIYSQDSQMSLARRYGQALSSDLTLEQVAEWPDAIQAVRPEAIMEAARGALDLRRSVTGWLRAPAPEPVSATEPAPEEDAAAPASAPPPAPTAPEQQG</sequence>
<keyword evidence="7" id="KW-0482">Metalloprotease</keyword>
<dbReference type="InterPro" id="IPR001431">
    <property type="entry name" value="Pept_M16_Zn_BS"/>
</dbReference>
<protein>
    <submittedName>
        <fullName evidence="12">Zinc protease</fullName>
    </submittedName>
</protein>
<dbReference type="Pfam" id="PF00675">
    <property type="entry name" value="Peptidase_M16"/>
    <property type="match status" value="1"/>
</dbReference>
<dbReference type="Gene3D" id="3.30.830.10">
    <property type="entry name" value="Metalloenzyme, LuxS/M16 peptidase-like"/>
    <property type="match status" value="2"/>
</dbReference>
<dbReference type="Pfam" id="PF05193">
    <property type="entry name" value="Peptidase_M16_C"/>
    <property type="match status" value="1"/>
</dbReference>
<dbReference type="GO" id="GO:0004222">
    <property type="term" value="F:metalloendopeptidase activity"/>
    <property type="evidence" value="ECO:0007669"/>
    <property type="project" value="InterPro"/>
</dbReference>
<evidence type="ECO:0000256" key="3">
    <source>
        <dbReference type="ARBA" id="ARBA00022670"/>
    </source>
</evidence>
<dbReference type="PANTHER" id="PTHR43690:SF17">
    <property type="entry name" value="PROTEIN YHJJ"/>
    <property type="match status" value="1"/>
</dbReference>
<feature type="region of interest" description="Disordered" evidence="9">
    <location>
        <begin position="475"/>
        <end position="511"/>
    </location>
</feature>
<feature type="region of interest" description="Disordered" evidence="9">
    <location>
        <begin position="1"/>
        <end position="29"/>
    </location>
</feature>
<keyword evidence="6" id="KW-0862">Zinc</keyword>
<dbReference type="STRING" id="356660.SAMN05444336_102319"/>
<evidence type="ECO:0000256" key="8">
    <source>
        <dbReference type="RuleBase" id="RU004447"/>
    </source>
</evidence>
<dbReference type="Proteomes" id="UP000199118">
    <property type="component" value="Unassembled WGS sequence"/>
</dbReference>
<gene>
    <name evidence="12" type="ORF">SAMN05444336_102319</name>
</gene>
<organism evidence="12 13">
    <name type="scientific">Albimonas donghaensis</name>
    <dbReference type="NCBI Taxonomy" id="356660"/>
    <lineage>
        <taxon>Bacteria</taxon>
        <taxon>Pseudomonadati</taxon>
        <taxon>Pseudomonadota</taxon>
        <taxon>Alphaproteobacteria</taxon>
        <taxon>Rhodobacterales</taxon>
        <taxon>Paracoccaceae</taxon>
        <taxon>Albimonas</taxon>
    </lineage>
</organism>
<evidence type="ECO:0000256" key="5">
    <source>
        <dbReference type="ARBA" id="ARBA00022801"/>
    </source>
</evidence>
<comment type="similarity">
    <text evidence="2 8">Belongs to the peptidase M16 family.</text>
</comment>
<dbReference type="InterPro" id="IPR007863">
    <property type="entry name" value="Peptidase_M16_C"/>
</dbReference>